<proteinExistence type="predicted"/>
<evidence type="ECO:0000313" key="1">
    <source>
        <dbReference type="EMBL" id="QWY78306.1"/>
    </source>
</evidence>
<sequence length="62" mass="7239">MKLNHSDKQRFVELFDSARKEFRDISVHATSCNALKQLYQFDGIVEKECLSFNSLKNMGIEK</sequence>
<protein>
    <submittedName>
        <fullName evidence="1">Uncharacterized protein</fullName>
    </submittedName>
</protein>
<reference evidence="1" key="1">
    <citation type="submission" date="2021-02" db="EMBL/GenBank/DDBJ databases">
        <title>Comparative genomics of Ferrovum myxofaciens strains, predominant extremophile bacteria forming large biofilm stalactites in acid mine ecosystems.</title>
        <authorList>
            <person name="Burkartova K."/>
            <person name="Ridl J."/>
            <person name="Pajer P."/>
            <person name="Falteisek L."/>
        </authorList>
    </citation>
    <scope>NUCLEOTIDE SEQUENCE</scope>
    <source>
        <strain evidence="1">MI1III</strain>
    </source>
</reference>
<name>A0A9E6SYV4_9PROT</name>
<dbReference type="AlphaFoldDB" id="A0A9E6SYV4"/>
<organism evidence="1 2">
    <name type="scientific">Ferrovum myxofaciens</name>
    <dbReference type="NCBI Taxonomy" id="416213"/>
    <lineage>
        <taxon>Bacteria</taxon>
        <taxon>Pseudomonadati</taxon>
        <taxon>Pseudomonadota</taxon>
        <taxon>Betaproteobacteria</taxon>
        <taxon>Ferrovales</taxon>
        <taxon>Ferrovaceae</taxon>
        <taxon>Ferrovum</taxon>
    </lineage>
</organism>
<dbReference type="EMBL" id="CP071137">
    <property type="protein sequence ID" value="QWY78306.1"/>
    <property type="molecule type" value="Genomic_DNA"/>
</dbReference>
<dbReference type="RefSeq" id="WP_273145721.1">
    <property type="nucleotide sequence ID" value="NZ_CP053675.1"/>
</dbReference>
<accession>A0A9E6SYV4</accession>
<evidence type="ECO:0000313" key="2">
    <source>
        <dbReference type="Proteomes" id="UP000683551"/>
    </source>
</evidence>
<dbReference type="Proteomes" id="UP000683551">
    <property type="component" value="Chromosome"/>
</dbReference>
<gene>
    <name evidence="1" type="ORF">JZL65_04315</name>
</gene>